<evidence type="ECO:0000259" key="7">
    <source>
        <dbReference type="SMART" id="SM00409"/>
    </source>
</evidence>
<dbReference type="InParanoid" id="A0A3Q2HIU8"/>
<keyword evidence="3 5" id="KW-0472">Membrane</keyword>
<feature type="transmembrane region" description="Helical" evidence="5">
    <location>
        <begin position="456"/>
        <end position="478"/>
    </location>
</feature>
<evidence type="ECO:0000256" key="1">
    <source>
        <dbReference type="ARBA" id="ARBA00004370"/>
    </source>
</evidence>
<feature type="chain" id="PRO_5040172972" evidence="6">
    <location>
        <begin position="39"/>
        <end position="543"/>
    </location>
</feature>
<dbReference type="InterPro" id="IPR013783">
    <property type="entry name" value="Ig-like_fold"/>
</dbReference>
<feature type="domain" description="Immunoglobulin" evidence="7">
    <location>
        <begin position="89"/>
        <end position="193"/>
    </location>
</feature>
<sequence length="543" mass="57636">MDGGAPAEPGEGQVTNQKAGWKMPVLLVLCLLQGSALAPPHRRPHLRWLWVGSLPSRSHLWAKETLIPSSPLCWREARSIAAASALKGPRLVSGELGGAVTIQCHYDPLVINKHQRKYWCRLNPLTWICHTVVSTNNYTHPRYHGRVALADFPKRGLFAVRLSQLSPEDAGRYRCGLGNRNHMVFFSMNLTVSAGPASTSPTATPAAGELVRGPFGRTSVAANGWTPGTTQTIARQGTGWDRAALTPGTRESAASAKGRQTSATTRAAAPGTGSRVEGSVRATVPIPESPASTIGGVPTATEGVWVWGTSSSVANGARANEEGRETTTPEAALPGEETERLRTALDAAGKAIGTIRPSTLVSKQWAWETLREETSVSKPQAPGSVEWLTSAAGVWTMDPTSVEMASAEGSAEGDLDVPAGDSSARATPIQAAGAGPLRPPGRESSMKTASPEGKNVFRILTPVSTVLLPLTLVALFLLQRKLQRKSTSQETGRAAGGILTRMTHFLELSLQPGQLSCVERKMLQDDSPLIHASLTVLERDPGP</sequence>
<dbReference type="Ensembl" id="ENSECAT00000038443.2">
    <property type="protein sequence ID" value="ENSECAP00000034604.2"/>
    <property type="gene ID" value="ENSECAG00000000278.4"/>
</dbReference>
<evidence type="ECO:0000256" key="3">
    <source>
        <dbReference type="ARBA" id="ARBA00023136"/>
    </source>
</evidence>
<reference evidence="8" key="3">
    <citation type="submission" date="2025-09" db="UniProtKB">
        <authorList>
            <consortium name="Ensembl"/>
        </authorList>
    </citation>
    <scope>IDENTIFICATION</scope>
    <source>
        <strain evidence="8">Thoroughbred</strain>
    </source>
</reference>
<dbReference type="PANTHER" id="PTHR11860:SF49">
    <property type="entry name" value="HIGH AFFINITY IMMUNOGLOBULIN ALPHA AND IMMUNOGLOBULIN MU FC RECEPTOR"/>
    <property type="match status" value="1"/>
</dbReference>
<keyword evidence="9" id="KW-1185">Reference proteome</keyword>
<dbReference type="VGNC" id="VGNC:17971">
    <property type="gene designation" value="FCAMR"/>
</dbReference>
<feature type="signal peptide" evidence="6">
    <location>
        <begin position="1"/>
        <end position="38"/>
    </location>
</feature>
<accession>A0A3Q2HIU8</accession>
<dbReference type="Pfam" id="PF07686">
    <property type="entry name" value="V-set"/>
    <property type="match status" value="1"/>
</dbReference>
<dbReference type="PANTHER" id="PTHR11860">
    <property type="entry name" value="POLYMERIC-IMMUNOGLOBULIN RECEPTOR"/>
    <property type="match status" value="1"/>
</dbReference>
<dbReference type="FunCoup" id="A0A3Q2HIU8">
    <property type="interactions" value="29"/>
</dbReference>
<dbReference type="GO" id="GO:0004888">
    <property type="term" value="F:transmembrane signaling receptor activity"/>
    <property type="evidence" value="ECO:0000318"/>
    <property type="project" value="GO_Central"/>
</dbReference>
<gene>
    <name evidence="8 10" type="primary">FCAMR</name>
</gene>
<dbReference type="InterPro" id="IPR050671">
    <property type="entry name" value="CD300_family_receptors"/>
</dbReference>
<evidence type="ECO:0000313" key="8">
    <source>
        <dbReference type="Ensembl" id="ENSECAP00000034604.2"/>
    </source>
</evidence>
<dbReference type="CDD" id="cd05716">
    <property type="entry name" value="IgV_pIgR_like"/>
    <property type="match status" value="1"/>
</dbReference>
<reference evidence="8" key="2">
    <citation type="submission" date="2025-08" db="UniProtKB">
        <authorList>
            <consortium name="Ensembl"/>
        </authorList>
    </citation>
    <scope>IDENTIFICATION</scope>
    <source>
        <strain evidence="8">Thoroughbred</strain>
    </source>
</reference>
<dbReference type="InterPro" id="IPR036179">
    <property type="entry name" value="Ig-like_dom_sf"/>
</dbReference>
<feature type="region of interest" description="Disordered" evidence="4">
    <location>
        <begin position="407"/>
        <end position="450"/>
    </location>
</feature>
<dbReference type="GO" id="GO:0007165">
    <property type="term" value="P:signal transduction"/>
    <property type="evidence" value="ECO:0000318"/>
    <property type="project" value="GO_Central"/>
</dbReference>
<evidence type="ECO:0000256" key="5">
    <source>
        <dbReference type="SAM" id="Phobius"/>
    </source>
</evidence>
<dbReference type="STRING" id="9796.ENSECAP00000034604"/>
<evidence type="ECO:0000313" key="9">
    <source>
        <dbReference type="Proteomes" id="UP000002281"/>
    </source>
</evidence>
<dbReference type="Bgee" id="ENSECAG00000000278">
    <property type="expression patterns" value="Expressed in endometrium and 6 other cell types or tissues"/>
</dbReference>
<dbReference type="PaxDb" id="9796-ENSECAP00000034604"/>
<keyword evidence="6" id="KW-0732">Signal</keyword>
<dbReference type="AlphaFoldDB" id="A0A3Q2HIU8"/>
<keyword evidence="2 5" id="KW-0812">Transmembrane</keyword>
<dbReference type="GO" id="GO:0005886">
    <property type="term" value="C:plasma membrane"/>
    <property type="evidence" value="ECO:0000318"/>
    <property type="project" value="GO_Central"/>
</dbReference>
<evidence type="ECO:0000256" key="6">
    <source>
        <dbReference type="SAM" id="SignalP"/>
    </source>
</evidence>
<name>A0A3Q2HIU8_HORSE</name>
<evidence type="ECO:0000256" key="2">
    <source>
        <dbReference type="ARBA" id="ARBA00022692"/>
    </source>
</evidence>
<dbReference type="SMART" id="SM00409">
    <property type="entry name" value="IG"/>
    <property type="match status" value="1"/>
</dbReference>
<dbReference type="InterPro" id="IPR013106">
    <property type="entry name" value="Ig_V-set"/>
</dbReference>
<dbReference type="GeneTree" id="ENSGT00950000182977"/>
<organism evidence="8 9">
    <name type="scientific">Equus caballus</name>
    <name type="common">Horse</name>
    <dbReference type="NCBI Taxonomy" id="9796"/>
    <lineage>
        <taxon>Eukaryota</taxon>
        <taxon>Metazoa</taxon>
        <taxon>Chordata</taxon>
        <taxon>Craniata</taxon>
        <taxon>Vertebrata</taxon>
        <taxon>Euteleostomi</taxon>
        <taxon>Mammalia</taxon>
        <taxon>Eutheria</taxon>
        <taxon>Laurasiatheria</taxon>
        <taxon>Perissodactyla</taxon>
        <taxon>Equidae</taxon>
        <taxon>Equus</taxon>
    </lineage>
</organism>
<dbReference type="Gene3D" id="2.60.40.10">
    <property type="entry name" value="Immunoglobulins"/>
    <property type="match status" value="1"/>
</dbReference>
<dbReference type="InterPro" id="IPR003599">
    <property type="entry name" value="Ig_sub"/>
</dbReference>
<feature type="region of interest" description="Disordered" evidence="4">
    <location>
        <begin position="237"/>
        <end position="278"/>
    </location>
</feature>
<dbReference type="SUPFAM" id="SSF48726">
    <property type="entry name" value="Immunoglobulin"/>
    <property type="match status" value="1"/>
</dbReference>
<evidence type="ECO:0000256" key="4">
    <source>
        <dbReference type="SAM" id="MobiDB-lite"/>
    </source>
</evidence>
<proteinExistence type="predicted"/>
<reference evidence="8 9" key="1">
    <citation type="journal article" date="2009" name="Science">
        <title>Genome sequence, comparative analysis, and population genetics of the domestic horse.</title>
        <authorList>
            <consortium name="Broad Institute Genome Sequencing Platform"/>
            <consortium name="Broad Institute Whole Genome Assembly Team"/>
            <person name="Wade C.M."/>
            <person name="Giulotto E."/>
            <person name="Sigurdsson S."/>
            <person name="Zoli M."/>
            <person name="Gnerre S."/>
            <person name="Imsland F."/>
            <person name="Lear T.L."/>
            <person name="Adelson D.L."/>
            <person name="Bailey E."/>
            <person name="Bellone R.R."/>
            <person name="Bloecker H."/>
            <person name="Distl O."/>
            <person name="Edgar R.C."/>
            <person name="Garber M."/>
            <person name="Leeb T."/>
            <person name="Mauceli E."/>
            <person name="MacLeod J.N."/>
            <person name="Penedo M.C.T."/>
            <person name="Raison J.M."/>
            <person name="Sharpe T."/>
            <person name="Vogel J."/>
            <person name="Andersson L."/>
            <person name="Antczak D.F."/>
            <person name="Biagi T."/>
            <person name="Binns M.M."/>
            <person name="Chowdhary B.P."/>
            <person name="Coleman S.J."/>
            <person name="Della Valle G."/>
            <person name="Fryc S."/>
            <person name="Guerin G."/>
            <person name="Hasegawa T."/>
            <person name="Hill E.W."/>
            <person name="Jurka J."/>
            <person name="Kiialainen A."/>
            <person name="Lindgren G."/>
            <person name="Liu J."/>
            <person name="Magnani E."/>
            <person name="Mickelson J.R."/>
            <person name="Murray J."/>
            <person name="Nergadze S.G."/>
            <person name="Onofrio R."/>
            <person name="Pedroni S."/>
            <person name="Piras M.F."/>
            <person name="Raudsepp T."/>
            <person name="Rocchi M."/>
            <person name="Roeed K.H."/>
            <person name="Ryder O.A."/>
            <person name="Searle S."/>
            <person name="Skow L."/>
            <person name="Swinburne J.E."/>
            <person name="Syvaenen A.C."/>
            <person name="Tozaki T."/>
            <person name="Valberg S.J."/>
            <person name="Vaudin M."/>
            <person name="White J.R."/>
            <person name="Zody M.C."/>
            <person name="Lander E.S."/>
            <person name="Lindblad-Toh K."/>
        </authorList>
    </citation>
    <scope>NUCLEOTIDE SEQUENCE [LARGE SCALE GENOMIC DNA]</scope>
    <source>
        <strain evidence="8 9">Thoroughbred</strain>
    </source>
</reference>
<keyword evidence="5" id="KW-1133">Transmembrane helix</keyword>
<comment type="subcellular location">
    <subcellularLocation>
        <location evidence="1">Membrane</location>
    </subcellularLocation>
</comment>
<evidence type="ECO:0000313" key="10">
    <source>
        <dbReference type="VGNC" id="VGNC:17971"/>
    </source>
</evidence>
<protein>
    <submittedName>
        <fullName evidence="8">Fc alpha and mu receptor</fullName>
    </submittedName>
</protein>
<dbReference type="Proteomes" id="UP000002281">
    <property type="component" value="Chromosome 5"/>
</dbReference>